<evidence type="ECO:0000256" key="1">
    <source>
        <dbReference type="ARBA" id="ARBA00004141"/>
    </source>
</evidence>
<evidence type="ECO:0000256" key="3">
    <source>
        <dbReference type="ARBA" id="ARBA00022989"/>
    </source>
</evidence>
<evidence type="ECO:0000256" key="4">
    <source>
        <dbReference type="ARBA" id="ARBA00023136"/>
    </source>
</evidence>
<dbReference type="InterPro" id="IPR009908">
    <property type="entry name" value="Methylamine_util_MauE"/>
</dbReference>
<feature type="transmembrane region" description="Helical" evidence="5">
    <location>
        <begin position="15"/>
        <end position="33"/>
    </location>
</feature>
<keyword evidence="3 5" id="KW-1133">Transmembrane helix</keyword>
<evidence type="ECO:0000313" key="8">
    <source>
        <dbReference type="Proteomes" id="UP000010796"/>
    </source>
</evidence>
<dbReference type="GO" id="GO:0030416">
    <property type="term" value="P:methylamine metabolic process"/>
    <property type="evidence" value="ECO:0007669"/>
    <property type="project" value="InterPro"/>
</dbReference>
<evidence type="ECO:0000259" key="6">
    <source>
        <dbReference type="Pfam" id="PF07291"/>
    </source>
</evidence>
<dbReference type="Proteomes" id="UP000010796">
    <property type="component" value="Chromosome"/>
</dbReference>
<feature type="transmembrane region" description="Helical" evidence="5">
    <location>
        <begin position="125"/>
        <end position="145"/>
    </location>
</feature>
<reference evidence="8" key="1">
    <citation type="submission" date="2012-02" db="EMBL/GenBank/DDBJ databases">
        <title>The complete genome of Echinicola vietnamensis DSM 17526.</title>
        <authorList>
            <person name="Lucas S."/>
            <person name="Copeland A."/>
            <person name="Lapidus A."/>
            <person name="Glavina del Rio T."/>
            <person name="Dalin E."/>
            <person name="Tice H."/>
            <person name="Bruce D."/>
            <person name="Goodwin L."/>
            <person name="Pitluck S."/>
            <person name="Peters L."/>
            <person name="Ovchinnikova G."/>
            <person name="Teshima H."/>
            <person name="Kyrpides N."/>
            <person name="Mavromatis K."/>
            <person name="Ivanova N."/>
            <person name="Brettin T."/>
            <person name="Detter J.C."/>
            <person name="Han C."/>
            <person name="Larimer F."/>
            <person name="Land M."/>
            <person name="Hauser L."/>
            <person name="Markowitz V."/>
            <person name="Cheng J.-F."/>
            <person name="Hugenholtz P."/>
            <person name="Woyke T."/>
            <person name="Wu D."/>
            <person name="Brambilla E."/>
            <person name="Klenk H.-P."/>
            <person name="Eisen J.A."/>
        </authorList>
    </citation>
    <scope>NUCLEOTIDE SEQUENCE [LARGE SCALE GENOMIC DNA]</scope>
    <source>
        <strain evidence="8">DSM 17526 / LMG 23754 / KMM 6221</strain>
    </source>
</reference>
<feature type="transmembrane region" description="Helical" evidence="5">
    <location>
        <begin position="86"/>
        <end position="105"/>
    </location>
</feature>
<evidence type="ECO:0000256" key="5">
    <source>
        <dbReference type="SAM" id="Phobius"/>
    </source>
</evidence>
<evidence type="ECO:0000313" key="7">
    <source>
        <dbReference type="EMBL" id="AGA80636.1"/>
    </source>
</evidence>
<protein>
    <recommendedName>
        <fullName evidence="6">Methylamine utilisation protein MauE domain-containing protein</fullName>
    </recommendedName>
</protein>
<accession>L0G6L7</accession>
<dbReference type="GO" id="GO:0016020">
    <property type="term" value="C:membrane"/>
    <property type="evidence" value="ECO:0007669"/>
    <property type="project" value="UniProtKB-SubCell"/>
</dbReference>
<sequence>MMDGVLMVTNMKININWLVFQAAVIAFVVLWTMTGLEKLIGFGEFQDAMQNQTLPVGISRKLATLIVFLELLFVPFLLFRKTQKWGLLLSILLMTVFSTYIGLVWMGAFPRVPCSCAGFIESMSWSGHLLFNLAFILLGVLGLMIKTEVER</sequence>
<dbReference type="EMBL" id="CP003346">
    <property type="protein sequence ID" value="AGA80636.1"/>
    <property type="molecule type" value="Genomic_DNA"/>
</dbReference>
<keyword evidence="2 5" id="KW-0812">Transmembrane</keyword>
<feature type="transmembrane region" description="Helical" evidence="5">
    <location>
        <begin position="62"/>
        <end position="79"/>
    </location>
</feature>
<dbReference type="STRING" id="926556.Echvi_4454"/>
<dbReference type="PATRIC" id="fig|926556.3.peg.4700"/>
<dbReference type="KEGG" id="evi:Echvi_4454"/>
<dbReference type="Pfam" id="PF07291">
    <property type="entry name" value="MauE"/>
    <property type="match status" value="1"/>
</dbReference>
<name>L0G6L7_ECHVK</name>
<feature type="domain" description="Methylamine utilisation protein MauE" evidence="6">
    <location>
        <begin position="20"/>
        <end position="144"/>
    </location>
</feature>
<evidence type="ECO:0000256" key="2">
    <source>
        <dbReference type="ARBA" id="ARBA00022692"/>
    </source>
</evidence>
<keyword evidence="4 5" id="KW-0472">Membrane</keyword>
<keyword evidence="8" id="KW-1185">Reference proteome</keyword>
<dbReference type="HOGENOM" id="CLU_130981_0_0_10"/>
<proteinExistence type="predicted"/>
<gene>
    <name evidence="7" type="ordered locus">Echvi_4454</name>
</gene>
<comment type="subcellular location">
    <subcellularLocation>
        <location evidence="1">Membrane</location>
        <topology evidence="1">Multi-pass membrane protein</topology>
    </subcellularLocation>
</comment>
<dbReference type="AlphaFoldDB" id="L0G6L7"/>
<organism evidence="7 8">
    <name type="scientific">Echinicola vietnamensis (strain DSM 17526 / LMG 23754 / KMM 6221)</name>
    <dbReference type="NCBI Taxonomy" id="926556"/>
    <lineage>
        <taxon>Bacteria</taxon>
        <taxon>Pseudomonadati</taxon>
        <taxon>Bacteroidota</taxon>
        <taxon>Cytophagia</taxon>
        <taxon>Cytophagales</taxon>
        <taxon>Cyclobacteriaceae</taxon>
        <taxon>Echinicola</taxon>
    </lineage>
</organism>